<protein>
    <recommendedName>
        <fullName evidence="1">Thioredoxin domain-containing protein</fullName>
    </recommendedName>
</protein>
<dbReference type="Proteomes" id="UP000001568">
    <property type="component" value="Chromosome 20"/>
</dbReference>
<evidence type="ECO:0000313" key="3">
    <source>
        <dbReference type="Proteomes" id="UP000001568"/>
    </source>
</evidence>
<keyword evidence="3" id="KW-1185">Reference proteome</keyword>
<dbReference type="CDD" id="cd02947">
    <property type="entry name" value="TRX_family"/>
    <property type="match status" value="1"/>
</dbReference>
<feature type="non-terminal residue" evidence="2">
    <location>
        <position position="71"/>
    </location>
</feature>
<dbReference type="AlphaFoldDB" id="A4SB88"/>
<dbReference type="PANTHER" id="PTHR10438:SF463">
    <property type="entry name" value="THIOREDOXIN"/>
    <property type="match status" value="1"/>
</dbReference>
<dbReference type="Gramene" id="ABP01049">
    <property type="protein sequence ID" value="ABP01049"/>
    <property type="gene ID" value="OSTLU_9423"/>
</dbReference>
<dbReference type="Pfam" id="PF00085">
    <property type="entry name" value="Thioredoxin"/>
    <property type="match status" value="1"/>
</dbReference>
<dbReference type="Gene3D" id="3.40.30.10">
    <property type="entry name" value="Glutaredoxin"/>
    <property type="match status" value="1"/>
</dbReference>
<dbReference type="InterPro" id="IPR013766">
    <property type="entry name" value="Thioredoxin_domain"/>
</dbReference>
<dbReference type="SUPFAM" id="SSF52833">
    <property type="entry name" value="Thioredoxin-like"/>
    <property type="match status" value="1"/>
</dbReference>
<organism evidence="2 3">
    <name type="scientific">Ostreococcus lucimarinus (strain CCE9901)</name>
    <dbReference type="NCBI Taxonomy" id="436017"/>
    <lineage>
        <taxon>Eukaryota</taxon>
        <taxon>Viridiplantae</taxon>
        <taxon>Chlorophyta</taxon>
        <taxon>Mamiellophyceae</taxon>
        <taxon>Mamiellales</taxon>
        <taxon>Bathycoccaceae</taxon>
        <taxon>Ostreococcus</taxon>
    </lineage>
</organism>
<proteinExistence type="predicted"/>
<sequence length="71" mass="8041">KSMAPYMQTLARTAEFKRIRFVRVDIEAVPAVAEKCNVKALPTYQLYKNGEKLEEMSGALPSKLVAMLKEH</sequence>
<dbReference type="OrthoDB" id="10263751at2759"/>
<dbReference type="GeneID" id="5006634"/>
<dbReference type="PANTHER" id="PTHR10438">
    <property type="entry name" value="THIOREDOXIN"/>
    <property type="match status" value="1"/>
</dbReference>
<dbReference type="EMBL" id="CP000600">
    <property type="protein sequence ID" value="ABP01049.1"/>
    <property type="molecule type" value="Genomic_DNA"/>
</dbReference>
<feature type="domain" description="Thioredoxin" evidence="1">
    <location>
        <begin position="1"/>
        <end position="69"/>
    </location>
</feature>
<dbReference type="KEGG" id="olu:OSTLU_9423"/>
<dbReference type="RefSeq" id="XP_001422732.1">
    <property type="nucleotide sequence ID" value="XM_001422695.1"/>
</dbReference>
<dbReference type="OMA" id="INCHTEE"/>
<feature type="non-terminal residue" evidence="2">
    <location>
        <position position="1"/>
    </location>
</feature>
<evidence type="ECO:0000259" key="1">
    <source>
        <dbReference type="Pfam" id="PF00085"/>
    </source>
</evidence>
<dbReference type="InterPro" id="IPR050620">
    <property type="entry name" value="Thioredoxin_H-type-like"/>
</dbReference>
<evidence type="ECO:0000313" key="2">
    <source>
        <dbReference type="EMBL" id="ABP01049.1"/>
    </source>
</evidence>
<reference evidence="2 3" key="1">
    <citation type="journal article" date="2007" name="Proc. Natl. Acad. Sci. U.S.A.">
        <title>The tiny eukaryote Ostreococcus provides genomic insights into the paradox of plankton speciation.</title>
        <authorList>
            <person name="Palenik B."/>
            <person name="Grimwood J."/>
            <person name="Aerts A."/>
            <person name="Rouze P."/>
            <person name="Salamov A."/>
            <person name="Putnam N."/>
            <person name="Dupont C."/>
            <person name="Jorgensen R."/>
            <person name="Derelle E."/>
            <person name="Rombauts S."/>
            <person name="Zhou K."/>
            <person name="Otillar R."/>
            <person name="Merchant S.S."/>
            <person name="Podell S."/>
            <person name="Gaasterland T."/>
            <person name="Napoli C."/>
            <person name="Gendler K."/>
            <person name="Manuell A."/>
            <person name="Tai V."/>
            <person name="Vallon O."/>
            <person name="Piganeau G."/>
            <person name="Jancek S."/>
            <person name="Heijde M."/>
            <person name="Jabbari K."/>
            <person name="Bowler C."/>
            <person name="Lohr M."/>
            <person name="Robbens S."/>
            <person name="Werner G."/>
            <person name="Dubchak I."/>
            <person name="Pazour G.J."/>
            <person name="Ren Q."/>
            <person name="Paulsen I."/>
            <person name="Delwiche C."/>
            <person name="Schmutz J."/>
            <person name="Rokhsar D."/>
            <person name="Van de Peer Y."/>
            <person name="Moreau H."/>
            <person name="Grigoriev I.V."/>
        </authorList>
    </citation>
    <scope>NUCLEOTIDE SEQUENCE [LARGE SCALE GENOMIC DNA]</scope>
    <source>
        <strain evidence="2 3">CCE9901</strain>
    </source>
</reference>
<name>A4SB88_OSTLU</name>
<dbReference type="STRING" id="436017.A4SB88"/>
<accession>A4SB88</accession>
<dbReference type="HOGENOM" id="CLU_090389_14_6_1"/>
<dbReference type="InterPro" id="IPR036249">
    <property type="entry name" value="Thioredoxin-like_sf"/>
</dbReference>
<gene>
    <name evidence="2" type="ORF">OSTLU_9423</name>
</gene>